<evidence type="ECO:0000313" key="2">
    <source>
        <dbReference type="EMBL" id="TQM71539.1"/>
    </source>
</evidence>
<proteinExistence type="predicted"/>
<comment type="caution">
    <text evidence="2">The sequence shown here is derived from an EMBL/GenBank/DDBJ whole genome shotgun (WGS) entry which is preliminary data.</text>
</comment>
<dbReference type="AlphaFoldDB" id="A0A543ILX6"/>
<gene>
    <name evidence="2" type="ORF">FHX41_5308</name>
</gene>
<reference evidence="2 3" key="1">
    <citation type="submission" date="2019-06" db="EMBL/GenBank/DDBJ databases">
        <title>Sequencing the genomes of 1000 actinobacteria strains.</title>
        <authorList>
            <person name="Klenk H.-P."/>
        </authorList>
    </citation>
    <scope>NUCLEOTIDE SEQUENCE [LARGE SCALE GENOMIC DNA]</scope>
    <source>
        <strain evidence="2 3">DSM 45043</strain>
    </source>
</reference>
<dbReference type="RefSeq" id="WP_141973108.1">
    <property type="nucleotide sequence ID" value="NZ_VFPO01000001.1"/>
</dbReference>
<name>A0A543ILX6_9ACTN</name>
<keyword evidence="1" id="KW-1133">Transmembrane helix</keyword>
<accession>A0A543ILX6</accession>
<dbReference type="Proteomes" id="UP000316706">
    <property type="component" value="Unassembled WGS sequence"/>
</dbReference>
<keyword evidence="3" id="KW-1185">Reference proteome</keyword>
<evidence type="ECO:0000313" key="3">
    <source>
        <dbReference type="Proteomes" id="UP000316706"/>
    </source>
</evidence>
<keyword evidence="1" id="KW-0472">Membrane</keyword>
<dbReference type="EMBL" id="VFPO01000001">
    <property type="protein sequence ID" value="TQM71539.1"/>
    <property type="molecule type" value="Genomic_DNA"/>
</dbReference>
<evidence type="ECO:0000256" key="1">
    <source>
        <dbReference type="SAM" id="Phobius"/>
    </source>
</evidence>
<keyword evidence="1" id="KW-0812">Transmembrane</keyword>
<protein>
    <submittedName>
        <fullName evidence="2">Uncharacterized protein</fullName>
    </submittedName>
</protein>
<feature type="transmembrane region" description="Helical" evidence="1">
    <location>
        <begin position="24"/>
        <end position="43"/>
    </location>
</feature>
<sequence length="59" mass="6578">MDVILAFLVGVVYQADMLLMESRQMIGLLAAFLAAVLAARLGWHGTDRVLTWRGRSEED</sequence>
<organism evidence="2 3">
    <name type="scientific">Actinomadura hallensis</name>
    <dbReference type="NCBI Taxonomy" id="337895"/>
    <lineage>
        <taxon>Bacteria</taxon>
        <taxon>Bacillati</taxon>
        <taxon>Actinomycetota</taxon>
        <taxon>Actinomycetes</taxon>
        <taxon>Streptosporangiales</taxon>
        <taxon>Thermomonosporaceae</taxon>
        <taxon>Actinomadura</taxon>
    </lineage>
</organism>